<organism evidence="1 2">
    <name type="scientific">Mycena albidolilacea</name>
    <dbReference type="NCBI Taxonomy" id="1033008"/>
    <lineage>
        <taxon>Eukaryota</taxon>
        <taxon>Fungi</taxon>
        <taxon>Dikarya</taxon>
        <taxon>Basidiomycota</taxon>
        <taxon>Agaricomycotina</taxon>
        <taxon>Agaricomycetes</taxon>
        <taxon>Agaricomycetidae</taxon>
        <taxon>Agaricales</taxon>
        <taxon>Marasmiineae</taxon>
        <taxon>Mycenaceae</taxon>
        <taxon>Mycena</taxon>
    </lineage>
</organism>
<dbReference type="Proteomes" id="UP001218218">
    <property type="component" value="Unassembled WGS sequence"/>
</dbReference>
<reference evidence="1" key="1">
    <citation type="submission" date="2023-03" db="EMBL/GenBank/DDBJ databases">
        <title>Massive genome expansion in bonnet fungi (Mycena s.s.) driven by repeated elements and novel gene families across ecological guilds.</title>
        <authorList>
            <consortium name="Lawrence Berkeley National Laboratory"/>
            <person name="Harder C.B."/>
            <person name="Miyauchi S."/>
            <person name="Viragh M."/>
            <person name="Kuo A."/>
            <person name="Thoen E."/>
            <person name="Andreopoulos B."/>
            <person name="Lu D."/>
            <person name="Skrede I."/>
            <person name="Drula E."/>
            <person name="Henrissat B."/>
            <person name="Morin E."/>
            <person name="Kohler A."/>
            <person name="Barry K."/>
            <person name="LaButti K."/>
            <person name="Morin E."/>
            <person name="Salamov A."/>
            <person name="Lipzen A."/>
            <person name="Mereny Z."/>
            <person name="Hegedus B."/>
            <person name="Baldrian P."/>
            <person name="Stursova M."/>
            <person name="Weitz H."/>
            <person name="Taylor A."/>
            <person name="Grigoriev I.V."/>
            <person name="Nagy L.G."/>
            <person name="Martin F."/>
            <person name="Kauserud H."/>
        </authorList>
    </citation>
    <scope>NUCLEOTIDE SEQUENCE</scope>
    <source>
        <strain evidence="1">CBHHK002</strain>
    </source>
</reference>
<keyword evidence="2" id="KW-1185">Reference proteome</keyword>
<gene>
    <name evidence="1" type="ORF">DFH08DRAFT_691609</name>
</gene>
<sequence>MIDIPGDRLSIRFFVGGMDCRAGIWFFDFYNRLERSAVDAPPGYAVTIVAPAGLAGAIQSIEQVSTGEGAKPGFEKFAVVESVQCSLARHGKHPFLFQIPSRTSLDNQFA</sequence>
<dbReference type="EMBL" id="JARIHO010000010">
    <property type="protein sequence ID" value="KAJ7354338.1"/>
    <property type="molecule type" value="Genomic_DNA"/>
</dbReference>
<comment type="caution">
    <text evidence="1">The sequence shown here is derived from an EMBL/GenBank/DDBJ whole genome shotgun (WGS) entry which is preliminary data.</text>
</comment>
<name>A0AAD7ABQ3_9AGAR</name>
<dbReference type="AlphaFoldDB" id="A0AAD7ABQ3"/>
<proteinExistence type="predicted"/>
<evidence type="ECO:0000313" key="1">
    <source>
        <dbReference type="EMBL" id="KAJ7354338.1"/>
    </source>
</evidence>
<evidence type="ECO:0000313" key="2">
    <source>
        <dbReference type="Proteomes" id="UP001218218"/>
    </source>
</evidence>
<accession>A0AAD7ABQ3</accession>
<protein>
    <submittedName>
        <fullName evidence="1">Uncharacterized protein</fullName>
    </submittedName>
</protein>